<protein>
    <submittedName>
        <fullName evidence="12">Unannotated protein</fullName>
    </submittedName>
</protein>
<dbReference type="SUPFAM" id="SSF52540">
    <property type="entry name" value="P-loop containing nucleoside triphosphate hydrolases"/>
    <property type="match status" value="1"/>
</dbReference>
<dbReference type="EMBL" id="CAEZUP010000054">
    <property type="protein sequence ID" value="CAB4614133.1"/>
    <property type="molecule type" value="Genomic_DNA"/>
</dbReference>
<dbReference type="CDD" id="cd18548">
    <property type="entry name" value="ABC_6TM_Tm287_like"/>
    <property type="match status" value="1"/>
</dbReference>
<keyword evidence="3" id="KW-1003">Cell membrane</keyword>
<feature type="transmembrane region" description="Helical" evidence="9">
    <location>
        <begin position="167"/>
        <end position="191"/>
    </location>
</feature>
<dbReference type="Gene3D" id="1.20.1560.10">
    <property type="entry name" value="ABC transporter type 1, transmembrane domain"/>
    <property type="match status" value="1"/>
</dbReference>
<comment type="subcellular location">
    <subcellularLocation>
        <location evidence="1">Cell membrane</location>
        <topology evidence="1">Multi-pass membrane protein</topology>
    </subcellularLocation>
</comment>
<dbReference type="PROSITE" id="PS50893">
    <property type="entry name" value="ABC_TRANSPORTER_2"/>
    <property type="match status" value="1"/>
</dbReference>
<evidence type="ECO:0000313" key="12">
    <source>
        <dbReference type="EMBL" id="CAB4614133.1"/>
    </source>
</evidence>
<dbReference type="InterPro" id="IPR027417">
    <property type="entry name" value="P-loop_NTPase"/>
</dbReference>
<dbReference type="FunFam" id="3.40.50.300:FF:000854">
    <property type="entry name" value="Multidrug ABC transporter ATP-binding protein"/>
    <property type="match status" value="1"/>
</dbReference>
<keyword evidence="7 9" id="KW-1133">Transmembrane helix</keyword>
<dbReference type="InterPro" id="IPR017871">
    <property type="entry name" value="ABC_transporter-like_CS"/>
</dbReference>
<evidence type="ECO:0000256" key="6">
    <source>
        <dbReference type="ARBA" id="ARBA00022840"/>
    </source>
</evidence>
<dbReference type="AlphaFoldDB" id="A0A6J6HNH7"/>
<evidence type="ECO:0000256" key="3">
    <source>
        <dbReference type="ARBA" id="ARBA00022475"/>
    </source>
</evidence>
<proteinExistence type="predicted"/>
<dbReference type="PROSITE" id="PS50929">
    <property type="entry name" value="ABC_TM1F"/>
    <property type="match status" value="1"/>
</dbReference>
<dbReference type="GO" id="GO:0005524">
    <property type="term" value="F:ATP binding"/>
    <property type="evidence" value="ECO:0007669"/>
    <property type="project" value="UniProtKB-KW"/>
</dbReference>
<evidence type="ECO:0000256" key="5">
    <source>
        <dbReference type="ARBA" id="ARBA00022741"/>
    </source>
</evidence>
<dbReference type="GO" id="GO:0016887">
    <property type="term" value="F:ATP hydrolysis activity"/>
    <property type="evidence" value="ECO:0007669"/>
    <property type="project" value="InterPro"/>
</dbReference>
<dbReference type="SUPFAM" id="SSF90123">
    <property type="entry name" value="ABC transporter transmembrane region"/>
    <property type="match status" value="1"/>
</dbReference>
<feature type="transmembrane region" description="Helical" evidence="9">
    <location>
        <begin position="56"/>
        <end position="77"/>
    </location>
</feature>
<dbReference type="Gene3D" id="3.40.50.300">
    <property type="entry name" value="P-loop containing nucleotide triphosphate hydrolases"/>
    <property type="match status" value="1"/>
</dbReference>
<dbReference type="GO" id="GO:0005886">
    <property type="term" value="C:plasma membrane"/>
    <property type="evidence" value="ECO:0007669"/>
    <property type="project" value="UniProtKB-SubCell"/>
</dbReference>
<dbReference type="InterPro" id="IPR039421">
    <property type="entry name" value="Type_1_exporter"/>
</dbReference>
<dbReference type="PROSITE" id="PS00211">
    <property type="entry name" value="ABC_TRANSPORTER_1"/>
    <property type="match status" value="1"/>
</dbReference>
<keyword evidence="5" id="KW-0547">Nucleotide-binding</keyword>
<dbReference type="SMART" id="SM00382">
    <property type="entry name" value="AAA"/>
    <property type="match status" value="1"/>
</dbReference>
<reference evidence="12" key="1">
    <citation type="submission" date="2020-05" db="EMBL/GenBank/DDBJ databases">
        <authorList>
            <person name="Chiriac C."/>
            <person name="Salcher M."/>
            <person name="Ghai R."/>
            <person name="Kavagutti S V."/>
        </authorList>
    </citation>
    <scope>NUCLEOTIDE SEQUENCE</scope>
</reference>
<keyword evidence="2" id="KW-0813">Transport</keyword>
<evidence type="ECO:0000259" key="11">
    <source>
        <dbReference type="PROSITE" id="PS50929"/>
    </source>
</evidence>
<feature type="transmembrane region" description="Helical" evidence="9">
    <location>
        <begin position="277"/>
        <end position="299"/>
    </location>
</feature>
<keyword evidence="8 9" id="KW-0472">Membrane</keyword>
<name>A0A6J6HNH7_9ZZZZ</name>
<dbReference type="InterPro" id="IPR003439">
    <property type="entry name" value="ABC_transporter-like_ATP-bd"/>
</dbReference>
<evidence type="ECO:0000256" key="8">
    <source>
        <dbReference type="ARBA" id="ARBA00023136"/>
    </source>
</evidence>
<sequence>MTTTTTGSDTAIGGFWVPTATPGCPVGAFPGRIIALYGFDMLIKLLKSNLLPYRKLLLAVLVLQVVQVSATMSLPTINANIIDKGILTGDTSYIVRMGGLMLGLSLVQGVFAVWATYYGAKAAMSFGRDIRNDLFHRVTSFSTREVDQFGSPSLITRITNDVQQVQMLVIMLCTMFVAAPITIGIGIFLAVREDGPLSLILLVAIPLLLLAVGLVIVRMVPQFQMMQLRIDRVNQVLREQIIGMRVVRAFVREPLETDRFGVANSDLTLTSLRAGRLMGLMFPAVMLILNVSSVAAVWIGGNRIGAGSLQVGALIAFLTYLVQILMAVMMATFVGVLWPRAAVCADRIEEVLSTETSVVISPTPITELPGRGTLEFRDVGFSFPGADAPVLCNVSFIARPGQMTAIIGSTGSGKTTLVNLIPRLVDCTEGVVLVDGADVRTLDPEVLWRRVSLVPQKPYLFTGTVASNLRFADPDATDEELWHALDIAQAREFVAAMPGGLDAPISQGGTNVSGGQRQRLAIARALVRKPGIYVFDDSFSALDLATDARLRAALAPETADATVIVVAQRVSTIKNADQIIVLEDGETVGIGTHAELLVTCPTYAEIVSSQMTAEEAA</sequence>
<evidence type="ECO:0000256" key="9">
    <source>
        <dbReference type="SAM" id="Phobius"/>
    </source>
</evidence>
<keyword evidence="6" id="KW-0067">ATP-binding</keyword>
<dbReference type="GO" id="GO:0015421">
    <property type="term" value="F:ABC-type oligopeptide transporter activity"/>
    <property type="evidence" value="ECO:0007669"/>
    <property type="project" value="TreeGrafter"/>
</dbReference>
<feature type="transmembrane region" description="Helical" evidence="9">
    <location>
        <begin position="311"/>
        <end position="338"/>
    </location>
</feature>
<organism evidence="12">
    <name type="scientific">freshwater metagenome</name>
    <dbReference type="NCBI Taxonomy" id="449393"/>
    <lineage>
        <taxon>unclassified sequences</taxon>
        <taxon>metagenomes</taxon>
        <taxon>ecological metagenomes</taxon>
    </lineage>
</organism>
<dbReference type="Pfam" id="PF00005">
    <property type="entry name" value="ABC_tran"/>
    <property type="match status" value="1"/>
</dbReference>
<feature type="domain" description="ABC transmembrane type-1" evidence="11">
    <location>
        <begin position="58"/>
        <end position="340"/>
    </location>
</feature>
<gene>
    <name evidence="12" type="ORF">UFOPK1835_01284</name>
</gene>
<dbReference type="InterPro" id="IPR036640">
    <property type="entry name" value="ABC1_TM_sf"/>
</dbReference>
<dbReference type="FunFam" id="1.20.1560.10:FF:000040">
    <property type="entry name" value="Multidrug ABC transporter ATP-binding protein"/>
    <property type="match status" value="1"/>
</dbReference>
<feature type="domain" description="ABC transporter" evidence="10">
    <location>
        <begin position="374"/>
        <end position="609"/>
    </location>
</feature>
<feature type="transmembrane region" description="Helical" evidence="9">
    <location>
        <begin position="97"/>
        <end position="118"/>
    </location>
</feature>
<evidence type="ECO:0000256" key="4">
    <source>
        <dbReference type="ARBA" id="ARBA00022692"/>
    </source>
</evidence>
<dbReference type="InterPro" id="IPR003593">
    <property type="entry name" value="AAA+_ATPase"/>
</dbReference>
<evidence type="ECO:0000256" key="2">
    <source>
        <dbReference type="ARBA" id="ARBA00022448"/>
    </source>
</evidence>
<accession>A0A6J6HNH7</accession>
<evidence type="ECO:0000256" key="7">
    <source>
        <dbReference type="ARBA" id="ARBA00022989"/>
    </source>
</evidence>
<evidence type="ECO:0000256" key="1">
    <source>
        <dbReference type="ARBA" id="ARBA00004651"/>
    </source>
</evidence>
<dbReference type="PANTHER" id="PTHR43394">
    <property type="entry name" value="ATP-DEPENDENT PERMEASE MDL1, MITOCHONDRIAL"/>
    <property type="match status" value="1"/>
</dbReference>
<dbReference type="InterPro" id="IPR011527">
    <property type="entry name" value="ABC1_TM_dom"/>
</dbReference>
<dbReference type="PANTHER" id="PTHR43394:SF1">
    <property type="entry name" value="ATP-BINDING CASSETTE SUB-FAMILY B MEMBER 10, MITOCHONDRIAL"/>
    <property type="match status" value="1"/>
</dbReference>
<keyword evidence="4 9" id="KW-0812">Transmembrane</keyword>
<evidence type="ECO:0000259" key="10">
    <source>
        <dbReference type="PROSITE" id="PS50893"/>
    </source>
</evidence>
<dbReference type="Pfam" id="PF00664">
    <property type="entry name" value="ABC_membrane"/>
    <property type="match status" value="1"/>
</dbReference>
<feature type="transmembrane region" description="Helical" evidence="9">
    <location>
        <begin position="197"/>
        <end position="220"/>
    </location>
</feature>